<accession>A0A7Z2ZK41</accession>
<dbReference type="Proteomes" id="UP000502248">
    <property type="component" value="Chromosome"/>
</dbReference>
<gene>
    <name evidence="1" type="ORF">HH215_01105</name>
</gene>
<evidence type="ECO:0000313" key="2">
    <source>
        <dbReference type="Proteomes" id="UP000502248"/>
    </source>
</evidence>
<dbReference type="RefSeq" id="WP_169278018.1">
    <property type="nucleotide sequence ID" value="NZ_CP051680.1"/>
</dbReference>
<dbReference type="AlphaFoldDB" id="A0A7Z2ZK41"/>
<keyword evidence="2" id="KW-1185">Reference proteome</keyword>
<sequence length="82" mass="8841">MDVKTIGKNVQYAAEDLFESHIEPACMEAIGDVLCQISFSNASFSADGVVFNTSAESFDKGTIKLAGLIDFDLNVNFVFPEG</sequence>
<dbReference type="EMBL" id="CP051680">
    <property type="protein sequence ID" value="QJD81712.1"/>
    <property type="molecule type" value="Genomic_DNA"/>
</dbReference>
<protein>
    <submittedName>
        <fullName evidence="1">Uncharacterized protein</fullName>
    </submittedName>
</protein>
<proteinExistence type="predicted"/>
<organism evidence="1 2">
    <name type="scientific">Cohnella herbarum</name>
    <dbReference type="NCBI Taxonomy" id="2728023"/>
    <lineage>
        <taxon>Bacteria</taxon>
        <taxon>Bacillati</taxon>
        <taxon>Bacillota</taxon>
        <taxon>Bacilli</taxon>
        <taxon>Bacillales</taxon>
        <taxon>Paenibacillaceae</taxon>
        <taxon>Cohnella</taxon>
    </lineage>
</organism>
<reference evidence="1 2" key="1">
    <citation type="submission" date="2020-04" db="EMBL/GenBank/DDBJ databases">
        <title>Genome sequencing of novel species.</title>
        <authorList>
            <person name="Heo J."/>
            <person name="Kim S.-J."/>
            <person name="Kim J.-S."/>
            <person name="Hong S.-B."/>
            <person name="Kwon S.-W."/>
        </authorList>
    </citation>
    <scope>NUCLEOTIDE SEQUENCE [LARGE SCALE GENOMIC DNA]</scope>
    <source>
        <strain evidence="1 2">MFER-1</strain>
    </source>
</reference>
<dbReference type="KEGG" id="cheb:HH215_01105"/>
<name>A0A7Z2ZK41_9BACL</name>
<evidence type="ECO:0000313" key="1">
    <source>
        <dbReference type="EMBL" id="QJD81712.1"/>
    </source>
</evidence>